<comment type="caution">
    <text evidence="1">The sequence shown here is derived from an EMBL/GenBank/DDBJ whole genome shotgun (WGS) entry which is preliminary data.</text>
</comment>
<organism evidence="1 2">
    <name type="scientific">Paenibacillus piri</name>
    <dbReference type="NCBI Taxonomy" id="2547395"/>
    <lineage>
        <taxon>Bacteria</taxon>
        <taxon>Bacillati</taxon>
        <taxon>Bacillota</taxon>
        <taxon>Bacilli</taxon>
        <taxon>Bacillales</taxon>
        <taxon>Paenibacillaceae</taxon>
        <taxon>Paenibacillus</taxon>
    </lineage>
</organism>
<evidence type="ECO:0000313" key="1">
    <source>
        <dbReference type="EMBL" id="TDG00112.1"/>
    </source>
</evidence>
<dbReference type="OrthoDB" id="529831at2"/>
<proteinExistence type="predicted"/>
<accession>A0A4R5KVT9</accession>
<reference evidence="1 2" key="1">
    <citation type="submission" date="2019-03" db="EMBL/GenBank/DDBJ databases">
        <title>This is whole genome sequence of Paenibacillus sp MS74 strain.</title>
        <authorList>
            <person name="Trinh H.N."/>
        </authorList>
    </citation>
    <scope>NUCLEOTIDE SEQUENCE [LARGE SCALE GENOMIC DNA]</scope>
    <source>
        <strain evidence="1 2">MS74</strain>
    </source>
</reference>
<protein>
    <submittedName>
        <fullName evidence="1">Uncharacterized protein</fullName>
    </submittedName>
</protein>
<dbReference type="EMBL" id="SMRT01000001">
    <property type="protein sequence ID" value="TDG00112.1"/>
    <property type="molecule type" value="Genomic_DNA"/>
</dbReference>
<dbReference type="RefSeq" id="WP_133224803.1">
    <property type="nucleotide sequence ID" value="NZ_SMRT01000001.1"/>
</dbReference>
<evidence type="ECO:0000313" key="2">
    <source>
        <dbReference type="Proteomes" id="UP000295636"/>
    </source>
</evidence>
<gene>
    <name evidence="1" type="ORF">E1757_00195</name>
</gene>
<keyword evidence="2" id="KW-1185">Reference proteome</keyword>
<dbReference type="AlphaFoldDB" id="A0A4R5KVT9"/>
<name>A0A4R5KVT9_9BACL</name>
<sequence>MICMMVGHSALAAPEMITELSVKISPQSEFESRLTITNNQLFDRFDRKSKRTPAPFIPDTDTVVALKVNGNEVTYRLDREGMLYNEQTNERIELKPKVKAKLVQYAEYLRSVHYGQIVPWEEARALLPKKMKFKVVDIESGLSFNVQRRAGSQHADVQPLTKADTAVMKRIYNGKWSWKRKAILVQAGDRMLAASMHGMPHGGDGIPDNDFSGHFCIHFLGSTTHGSRKVDPEHQLMVFKAGGQLETYFARATPYEIVDAYFNSFSLDHSYLQNISFTNKRHMQLETLMRNPDEITKIRKKLKASKAKTDELTAVEIPVEVGITRKGLREERITVIFQMKRTSVTGPWKIDEIEMIS</sequence>
<dbReference type="Proteomes" id="UP000295636">
    <property type="component" value="Unassembled WGS sequence"/>
</dbReference>